<dbReference type="SUPFAM" id="SSF56954">
    <property type="entry name" value="Outer membrane efflux proteins (OEP)"/>
    <property type="match status" value="1"/>
</dbReference>
<protein>
    <recommendedName>
        <fullName evidence="4">TolC family protein</fullName>
    </recommendedName>
</protein>
<feature type="coiled-coil region" evidence="1">
    <location>
        <begin position="101"/>
        <end position="131"/>
    </location>
</feature>
<dbReference type="Proteomes" id="UP000239001">
    <property type="component" value="Unassembled WGS sequence"/>
</dbReference>
<evidence type="ECO:0000313" key="2">
    <source>
        <dbReference type="EMBL" id="PSF33912.1"/>
    </source>
</evidence>
<proteinExistence type="predicted"/>
<evidence type="ECO:0000313" key="3">
    <source>
        <dbReference type="Proteomes" id="UP000239001"/>
    </source>
</evidence>
<dbReference type="OrthoDB" id="581822at2"/>
<feature type="coiled-coil region" evidence="1">
    <location>
        <begin position="185"/>
        <end position="212"/>
    </location>
</feature>
<organism evidence="2 3">
    <name type="scientific">Aphanothece hegewaldii CCALA 016</name>
    <dbReference type="NCBI Taxonomy" id="2107694"/>
    <lineage>
        <taxon>Bacteria</taxon>
        <taxon>Bacillati</taxon>
        <taxon>Cyanobacteriota</taxon>
        <taxon>Cyanophyceae</taxon>
        <taxon>Oscillatoriophycideae</taxon>
        <taxon>Chroococcales</taxon>
        <taxon>Aphanothecaceae</taxon>
        <taxon>Aphanothece</taxon>
    </lineage>
</organism>
<accession>A0A2T1LTP5</accession>
<dbReference type="AlphaFoldDB" id="A0A2T1LTP5"/>
<comment type="caution">
    <text evidence="2">The sequence shown here is derived from an EMBL/GenBank/DDBJ whole genome shotgun (WGS) entry which is preliminary data.</text>
</comment>
<reference evidence="2 3" key="1">
    <citation type="submission" date="2018-03" db="EMBL/GenBank/DDBJ databases">
        <title>The ancient ancestry and fast evolution of plastids.</title>
        <authorList>
            <person name="Moore K.R."/>
            <person name="Magnabosco C."/>
            <person name="Momper L."/>
            <person name="Gold D.A."/>
            <person name="Bosak T."/>
            <person name="Fournier G.P."/>
        </authorList>
    </citation>
    <scope>NUCLEOTIDE SEQUENCE [LARGE SCALE GENOMIC DNA]</scope>
    <source>
        <strain evidence="2 3">CCALA 016</strain>
    </source>
</reference>
<dbReference type="EMBL" id="PXOH01000028">
    <property type="protein sequence ID" value="PSF33912.1"/>
    <property type="molecule type" value="Genomic_DNA"/>
</dbReference>
<keyword evidence="1" id="KW-0175">Coiled coil</keyword>
<dbReference type="Gene3D" id="1.20.1600.10">
    <property type="entry name" value="Outer membrane efflux proteins (OEP)"/>
    <property type="match status" value="1"/>
</dbReference>
<name>A0A2T1LTP5_9CHRO</name>
<evidence type="ECO:0008006" key="4">
    <source>
        <dbReference type="Google" id="ProtNLM"/>
    </source>
</evidence>
<evidence type="ECO:0000256" key="1">
    <source>
        <dbReference type="SAM" id="Coils"/>
    </source>
</evidence>
<dbReference type="RefSeq" id="WP_106458598.1">
    <property type="nucleotide sequence ID" value="NZ_PXOH01000028.1"/>
</dbReference>
<reference evidence="2 3" key="2">
    <citation type="submission" date="2018-03" db="EMBL/GenBank/DDBJ databases">
        <authorList>
            <person name="Keele B.F."/>
        </authorList>
    </citation>
    <scope>NUCLEOTIDE SEQUENCE [LARGE SCALE GENOMIC DNA]</scope>
    <source>
        <strain evidence="2 3">CCALA 016</strain>
    </source>
</reference>
<keyword evidence="3" id="KW-1185">Reference proteome</keyword>
<sequence>MTAAKAEPLLCLDSNSECVEQLTNAAISYSNELKTIDERIGLLNRRLGLAEEGINYGESKLWTNYLPDSGNSFNPVTIINPFSWIKNLLGGGQLQRDRLLITDLEIRKADLEASRAELERQREVKKSQLSEQILTLLLSYESAARQEKLIRSSLNSQTVLMKVVEIDYRFGGSSTDAYLGAIAKQEHLKERLTQAQMEQQELLRKLSALTGRTSSMRN</sequence>
<gene>
    <name evidence="2" type="ORF">C7H19_19525</name>
</gene>